<feature type="compositionally biased region" description="Basic and acidic residues" evidence="10">
    <location>
        <begin position="232"/>
        <end position="242"/>
    </location>
</feature>
<comment type="similarity">
    <text evidence="3 9">Belongs to the riboflavin transporter family.</text>
</comment>
<feature type="transmembrane region" description="Helical" evidence="9">
    <location>
        <begin position="192"/>
        <end position="215"/>
    </location>
</feature>
<dbReference type="GO" id="GO:0005886">
    <property type="term" value="C:plasma membrane"/>
    <property type="evidence" value="ECO:0007669"/>
    <property type="project" value="UniProtKB-SubCell"/>
</dbReference>
<feature type="transmembrane region" description="Helical" evidence="9">
    <location>
        <begin position="341"/>
        <end position="364"/>
    </location>
</feature>
<feature type="transmembrane region" description="Helical" evidence="9">
    <location>
        <begin position="105"/>
        <end position="129"/>
    </location>
</feature>
<feature type="transmembrane region" description="Helical" evidence="9">
    <location>
        <begin position="274"/>
        <end position="294"/>
    </location>
</feature>
<feature type="transmembrane region" description="Helical" evidence="9">
    <location>
        <begin position="409"/>
        <end position="432"/>
    </location>
</feature>
<feature type="transmembrane region" description="Helical" evidence="9">
    <location>
        <begin position="314"/>
        <end position="336"/>
    </location>
</feature>
<feature type="transmembrane region" description="Helical" evidence="9">
    <location>
        <begin position="74"/>
        <end position="93"/>
    </location>
</feature>
<dbReference type="PANTHER" id="PTHR12929">
    <property type="entry name" value="SOLUTE CARRIER FAMILY 52"/>
    <property type="match status" value="1"/>
</dbReference>
<evidence type="ECO:0000256" key="2">
    <source>
        <dbReference type="ARBA" id="ARBA00004651"/>
    </source>
</evidence>
<feature type="transmembrane region" description="Helical" evidence="9">
    <location>
        <begin position="42"/>
        <end position="62"/>
    </location>
</feature>
<feature type="transmembrane region" description="Helical" evidence="9">
    <location>
        <begin position="376"/>
        <end position="402"/>
    </location>
</feature>
<keyword evidence="7 9" id="KW-1133">Transmembrane helix</keyword>
<feature type="transmembrane region" description="Helical" evidence="9">
    <location>
        <begin position="141"/>
        <end position="164"/>
    </location>
</feature>
<keyword evidence="6 9" id="KW-0812">Transmembrane</keyword>
<dbReference type="InterPro" id="IPR009357">
    <property type="entry name" value="Riboflavin_transptr"/>
</dbReference>
<organism evidence="11">
    <name type="scientific">Pundamilia nyererei</name>
    <dbReference type="NCBI Taxonomy" id="303518"/>
    <lineage>
        <taxon>Eukaryota</taxon>
        <taxon>Metazoa</taxon>
        <taxon>Chordata</taxon>
        <taxon>Craniata</taxon>
        <taxon>Vertebrata</taxon>
        <taxon>Euteleostomi</taxon>
        <taxon>Actinopterygii</taxon>
        <taxon>Neopterygii</taxon>
        <taxon>Teleostei</taxon>
        <taxon>Neoteleostei</taxon>
        <taxon>Acanthomorphata</taxon>
        <taxon>Ovalentaria</taxon>
        <taxon>Cichlomorphae</taxon>
        <taxon>Cichliformes</taxon>
        <taxon>Cichlidae</taxon>
        <taxon>African cichlids</taxon>
        <taxon>Pseudocrenilabrinae</taxon>
        <taxon>Haplochromini</taxon>
        <taxon>Pundamilia</taxon>
    </lineage>
</organism>
<accession>A0A3B4G1N4</accession>
<proteinExistence type="inferred from homology"/>
<dbReference type="GO" id="GO:0032217">
    <property type="term" value="F:riboflavin transmembrane transporter activity"/>
    <property type="evidence" value="ECO:0007669"/>
    <property type="project" value="UniProtKB-UniRule"/>
</dbReference>
<dbReference type="OrthoDB" id="9995836at2759"/>
<keyword evidence="8 9" id="KW-0472">Membrane</keyword>
<evidence type="ECO:0000256" key="4">
    <source>
        <dbReference type="ARBA" id="ARBA00022448"/>
    </source>
</evidence>
<comment type="subcellular location">
    <subcellularLocation>
        <location evidence="2 9">Cell membrane</location>
        <topology evidence="2 9">Multi-pass membrane protein</topology>
    </subcellularLocation>
</comment>
<evidence type="ECO:0000256" key="9">
    <source>
        <dbReference type="RuleBase" id="RU368035"/>
    </source>
</evidence>
<reference evidence="13" key="2">
    <citation type="submission" date="2025-04" db="UniProtKB">
        <authorList>
            <consortium name="RefSeq"/>
        </authorList>
    </citation>
    <scope>IDENTIFICATION</scope>
</reference>
<evidence type="ECO:0000256" key="3">
    <source>
        <dbReference type="ARBA" id="ARBA00006366"/>
    </source>
</evidence>
<evidence type="ECO:0000256" key="1">
    <source>
        <dbReference type="ARBA" id="ARBA00000215"/>
    </source>
</evidence>
<keyword evidence="5 9" id="KW-1003">Cell membrane</keyword>
<protein>
    <recommendedName>
        <fullName evidence="9">Riboflavin transporter</fullName>
    </recommendedName>
</protein>
<evidence type="ECO:0000313" key="12">
    <source>
        <dbReference type="Proteomes" id="UP000695023"/>
    </source>
</evidence>
<dbReference type="Proteomes" id="UP000695023">
    <property type="component" value="Unplaced"/>
</dbReference>
<gene>
    <name evidence="13" type="primary">LOC102199765</name>
</gene>
<dbReference type="CTD" id="431729"/>
<name>A0A3B4G1N4_9CICH</name>
<sequence length="450" mass="49186">MSLLTHVLACLFGMGSWVAINGMWVELPLIVNDIPEHWLLPSYLTVLIQMANIGPLFITLMHRFRPGVLDERPVIYGIVGLGIVATFLLAFLWKHTVTFGNSVHSVPLLTLSFLLSVVDCTSSVTFLPFMMRLRPQYLTTYFAGEGLSGLVPAVVALIQGVGVVHCENATLSNNSNITDNGMLQAIYQPAKFSAQVFFIFLSVMMVVCLVAFLLLNHHPAVARERKSERYFSGELDREKKEQGLSLNAQTPEQKPMISPSEAGKREPRSSFGRGTYSIFEVVFIFVVLAWVNALTNAVLPSVQSYSCMPYGNKAYHLAATMGAVANPVACFIAMFIPIRSLVFMGVLTIFGTGFGAYIMGMAVLSPCPLLVHSTSGTVVIVLAWILFVLTLSYVKVIIGVILRDEGHSALVWCGAVVQLGSMLGALTMFPLVGFYQFFKSGDACNTKCPT</sequence>
<evidence type="ECO:0000313" key="11">
    <source>
        <dbReference type="Ensembl" id="ENSPNYP00000016802.1"/>
    </source>
</evidence>
<keyword evidence="4 9" id="KW-0813">Transport</keyword>
<evidence type="ECO:0000256" key="7">
    <source>
        <dbReference type="ARBA" id="ARBA00022989"/>
    </source>
</evidence>
<comment type="function">
    <text evidence="9">Plasma membrane transporter mediating the uptake by cells of the water soluble vitamin B2/riboflavin that plays a key role in biochemical oxidation-reduction reactions of the carbohydrate, lipid, and amino acid metabolism.</text>
</comment>
<evidence type="ECO:0000256" key="5">
    <source>
        <dbReference type="ARBA" id="ARBA00022475"/>
    </source>
</evidence>
<dbReference type="Pfam" id="PF06237">
    <property type="entry name" value="SLC52_ribofla_tr"/>
    <property type="match status" value="1"/>
</dbReference>
<dbReference type="AlphaFoldDB" id="A0A3B4G1N4"/>
<dbReference type="GeneTree" id="ENSGT00390000003774"/>
<evidence type="ECO:0000256" key="8">
    <source>
        <dbReference type="ARBA" id="ARBA00023136"/>
    </source>
</evidence>
<reference evidence="11" key="1">
    <citation type="submission" date="2023-09" db="UniProtKB">
        <authorList>
            <consortium name="Ensembl"/>
        </authorList>
    </citation>
    <scope>IDENTIFICATION</scope>
</reference>
<dbReference type="PANTHER" id="PTHR12929:SF6">
    <property type="entry name" value="SOLUTE CARRIER FAMILY 52, RIBOFLAVIN TRANSPORTER, MEMBER 3-B"/>
    <property type="match status" value="1"/>
</dbReference>
<comment type="catalytic activity">
    <reaction evidence="1 9">
        <text>riboflavin(in) = riboflavin(out)</text>
        <dbReference type="Rhea" id="RHEA:35015"/>
        <dbReference type="ChEBI" id="CHEBI:57986"/>
    </reaction>
</comment>
<keyword evidence="12" id="KW-1185">Reference proteome</keyword>
<dbReference type="Ensembl" id="ENSPNYT00000017222.1">
    <property type="protein sequence ID" value="ENSPNYP00000016802.1"/>
    <property type="gene ID" value="ENSPNYG00000012741.1"/>
</dbReference>
<evidence type="ECO:0000313" key="13">
    <source>
        <dbReference type="RefSeq" id="XP_005743279.1"/>
    </source>
</evidence>
<evidence type="ECO:0000256" key="6">
    <source>
        <dbReference type="ARBA" id="ARBA00022692"/>
    </source>
</evidence>
<feature type="region of interest" description="Disordered" evidence="10">
    <location>
        <begin position="232"/>
        <end position="270"/>
    </location>
</feature>
<dbReference type="RefSeq" id="XP_005743279.1">
    <property type="nucleotide sequence ID" value="XM_005743222.2"/>
</dbReference>
<evidence type="ECO:0000256" key="10">
    <source>
        <dbReference type="SAM" id="MobiDB-lite"/>
    </source>
</evidence>